<feature type="domain" description="Histidine kinase" evidence="8">
    <location>
        <begin position="626"/>
        <end position="725"/>
    </location>
</feature>
<evidence type="ECO:0000259" key="8">
    <source>
        <dbReference type="PROSITE" id="PS50109"/>
    </source>
</evidence>
<keyword evidence="5" id="KW-0418">Kinase</keyword>
<evidence type="ECO:0000256" key="3">
    <source>
        <dbReference type="ARBA" id="ARBA00022553"/>
    </source>
</evidence>
<evidence type="ECO:0000256" key="2">
    <source>
        <dbReference type="ARBA" id="ARBA00012438"/>
    </source>
</evidence>
<dbReference type="SUPFAM" id="SSF55785">
    <property type="entry name" value="PYP-like sensor domain (PAS domain)"/>
    <property type="match status" value="3"/>
</dbReference>
<dbReference type="SMART" id="SM00448">
    <property type="entry name" value="REC"/>
    <property type="match status" value="1"/>
</dbReference>
<dbReference type="PANTHER" id="PTHR43304">
    <property type="entry name" value="PHYTOCHROME-LIKE PROTEIN CPH1"/>
    <property type="match status" value="1"/>
</dbReference>
<evidence type="ECO:0000256" key="6">
    <source>
        <dbReference type="PROSITE-ProRule" id="PRU00169"/>
    </source>
</evidence>
<comment type="catalytic activity">
    <reaction evidence="1">
        <text>ATP + protein L-histidine = ADP + protein N-phospho-L-histidine.</text>
        <dbReference type="EC" id="2.7.13.3"/>
    </reaction>
</comment>
<evidence type="ECO:0000256" key="4">
    <source>
        <dbReference type="ARBA" id="ARBA00022679"/>
    </source>
</evidence>
<dbReference type="EC" id="2.7.13.3" evidence="2"/>
<keyword evidence="13" id="KW-1185">Reference proteome</keyword>
<dbReference type="InterPro" id="IPR052162">
    <property type="entry name" value="Sensor_kinase/Photoreceptor"/>
</dbReference>
<dbReference type="Pfam" id="PF02518">
    <property type="entry name" value="HATPase_c"/>
    <property type="match status" value="1"/>
</dbReference>
<dbReference type="InterPro" id="IPR003594">
    <property type="entry name" value="HATPase_dom"/>
</dbReference>
<dbReference type="Pfam" id="PF13426">
    <property type="entry name" value="PAS_9"/>
    <property type="match status" value="1"/>
</dbReference>
<dbReference type="GO" id="GO:0004673">
    <property type="term" value="F:protein histidine kinase activity"/>
    <property type="evidence" value="ECO:0007669"/>
    <property type="project" value="UniProtKB-EC"/>
</dbReference>
<dbReference type="PROSITE" id="PS50113">
    <property type="entry name" value="PAC"/>
    <property type="match status" value="2"/>
</dbReference>
<dbReference type="NCBIfam" id="TIGR00229">
    <property type="entry name" value="sensory_box"/>
    <property type="match status" value="3"/>
</dbReference>
<dbReference type="InterPro" id="IPR000014">
    <property type="entry name" value="PAS"/>
</dbReference>
<dbReference type="PANTHER" id="PTHR43304:SF1">
    <property type="entry name" value="PAC DOMAIN-CONTAINING PROTEIN"/>
    <property type="match status" value="1"/>
</dbReference>
<dbReference type="SUPFAM" id="SSF55874">
    <property type="entry name" value="ATPase domain of HSP90 chaperone/DNA topoisomerase II/histidine kinase"/>
    <property type="match status" value="1"/>
</dbReference>
<evidence type="ECO:0000256" key="7">
    <source>
        <dbReference type="SAM" id="Coils"/>
    </source>
</evidence>
<evidence type="ECO:0000313" key="13">
    <source>
        <dbReference type="Proteomes" id="UP001143747"/>
    </source>
</evidence>
<proteinExistence type="predicted"/>
<dbReference type="Pfam" id="PF08448">
    <property type="entry name" value="PAS_4"/>
    <property type="match status" value="2"/>
</dbReference>
<feature type="coiled-coil region" evidence="7">
    <location>
        <begin position="118"/>
        <end position="159"/>
    </location>
</feature>
<feature type="domain" description="Response regulatory" evidence="9">
    <location>
        <begin position="1"/>
        <end position="112"/>
    </location>
</feature>
<dbReference type="AlphaFoldDB" id="A0A9Q4KV44"/>
<evidence type="ECO:0000256" key="5">
    <source>
        <dbReference type="ARBA" id="ARBA00022777"/>
    </source>
</evidence>
<dbReference type="GO" id="GO:0000160">
    <property type="term" value="P:phosphorelay signal transduction system"/>
    <property type="evidence" value="ECO:0007669"/>
    <property type="project" value="InterPro"/>
</dbReference>
<dbReference type="PROSITE" id="PS50109">
    <property type="entry name" value="HIS_KIN"/>
    <property type="match status" value="1"/>
</dbReference>
<name>A0A9Q4KV44_9EURY</name>
<feature type="domain" description="PAC" evidence="11">
    <location>
        <begin position="222"/>
        <end position="272"/>
    </location>
</feature>
<dbReference type="Proteomes" id="UP001143747">
    <property type="component" value="Unassembled WGS sequence"/>
</dbReference>
<protein>
    <recommendedName>
        <fullName evidence="2">histidine kinase</fullName>
        <ecNumber evidence="2">2.7.13.3</ecNumber>
    </recommendedName>
</protein>
<evidence type="ECO:0000259" key="10">
    <source>
        <dbReference type="PROSITE" id="PS50112"/>
    </source>
</evidence>
<dbReference type="InterPro" id="IPR013656">
    <property type="entry name" value="PAS_4"/>
</dbReference>
<dbReference type="SUPFAM" id="SSF52172">
    <property type="entry name" value="CheY-like"/>
    <property type="match status" value="1"/>
</dbReference>
<dbReference type="EMBL" id="JAKELO010000002">
    <property type="protein sequence ID" value="MDE4907941.1"/>
    <property type="molecule type" value="Genomic_DNA"/>
</dbReference>
<dbReference type="Gene3D" id="3.30.450.20">
    <property type="entry name" value="PAS domain"/>
    <property type="match status" value="3"/>
</dbReference>
<comment type="caution">
    <text evidence="12">The sequence shown here is derived from an EMBL/GenBank/DDBJ whole genome shotgun (WGS) entry which is preliminary data.</text>
</comment>
<dbReference type="InterPro" id="IPR000700">
    <property type="entry name" value="PAS-assoc_C"/>
</dbReference>
<keyword evidence="4" id="KW-0808">Transferase</keyword>
<reference evidence="12" key="1">
    <citation type="submission" date="2022-01" db="EMBL/GenBank/DDBJ databases">
        <title>Draft genome of Methanogenium marinum DSM 15558.</title>
        <authorList>
            <person name="Chen S.-C."/>
            <person name="You Y.-T."/>
        </authorList>
    </citation>
    <scope>NUCLEOTIDE SEQUENCE</scope>
    <source>
        <strain evidence="12">DSM 15558</strain>
    </source>
</reference>
<dbReference type="InterPro" id="IPR011006">
    <property type="entry name" value="CheY-like_superfamily"/>
</dbReference>
<evidence type="ECO:0000259" key="11">
    <source>
        <dbReference type="PROSITE" id="PS50113"/>
    </source>
</evidence>
<keyword evidence="7" id="KW-0175">Coiled coil</keyword>
<feature type="domain" description="PAS" evidence="10">
    <location>
        <begin position="393"/>
        <end position="444"/>
    </location>
</feature>
<sequence length="734" mass="83373">MDDEPALLDIARLFLERDIQFSVETAPSGDTALELFENDSFDAIVSDYQMPGMDGLALLSRIREQGISIPFIILTGRGREEVVIEALNLGADFYLQKGGDPKSQFAELKSKIIHAVEKRRAEEKARTAYAEMKKALNKLEEQNRRLEESEAKFRNLANSTSVAILLYQDEQWIYANPAAERMCGFSAEEICAMQIWEFVAPEFLEIVKERGQLREKGKNVEKVYDFKILKKTGEEVWVHLMGSTTEYQGRPAGLISVIDITERKLMEETLRKQEENYRTLLNSLSDIILVIDGEDRFVGVHHNKGRLYALPEDFLGKYFRDVLPPFIYEQYIVAATILRNTGEPQTYEYPLGIDDEKKWFEASLNLREDGAGIIAVVRNITDRKQAEKTLRENEAQYRTLVENIPIGLIQADTNGQITYVNEQILGILGSPSREATEQINLLNYPLLQESGISNDIRTAIREKQPVNGELKYVSKWRDDPCLSYRIAPLFKDSEVTGVLGIVEDITIRRRAEDALRLANHKLSLLSRITRHDILNDVLTAKGYLEINEADYPASMTPCLTFVEEAITRIEREVEFTQEYQELGNLPPEWQVIRQVIEEGCQQMNVPKEIRVEIDVPPIEIYADQLLTPAISNIFRNALVHAKGLTKISASTHETQAGELCITIEDDGAGVPKDKKIAILQPTYNRRHGHGLFLVRDILDLTGISIRETGVQGEGARFELIVPARGWRHLTENPP</sequence>
<dbReference type="SMART" id="SM00091">
    <property type="entry name" value="PAS"/>
    <property type="match status" value="3"/>
</dbReference>
<accession>A0A9Q4KV44</accession>
<feature type="domain" description="PAC" evidence="11">
    <location>
        <begin position="466"/>
        <end position="517"/>
    </location>
</feature>
<dbReference type="InterPro" id="IPR035965">
    <property type="entry name" value="PAS-like_dom_sf"/>
</dbReference>
<dbReference type="InterPro" id="IPR005467">
    <property type="entry name" value="His_kinase_dom"/>
</dbReference>
<evidence type="ECO:0000313" key="12">
    <source>
        <dbReference type="EMBL" id="MDE4907941.1"/>
    </source>
</evidence>
<dbReference type="CDD" id="cd00130">
    <property type="entry name" value="PAS"/>
    <property type="match status" value="3"/>
</dbReference>
<evidence type="ECO:0000259" key="9">
    <source>
        <dbReference type="PROSITE" id="PS50110"/>
    </source>
</evidence>
<dbReference type="CDD" id="cd00156">
    <property type="entry name" value="REC"/>
    <property type="match status" value="1"/>
</dbReference>
<dbReference type="InterPro" id="IPR001610">
    <property type="entry name" value="PAC"/>
</dbReference>
<dbReference type="InterPro" id="IPR001789">
    <property type="entry name" value="Sig_transdc_resp-reg_receiver"/>
</dbReference>
<dbReference type="SMART" id="SM00387">
    <property type="entry name" value="HATPase_c"/>
    <property type="match status" value="1"/>
</dbReference>
<dbReference type="Pfam" id="PF00072">
    <property type="entry name" value="Response_reg"/>
    <property type="match status" value="1"/>
</dbReference>
<organism evidence="12 13">
    <name type="scientific">Methanogenium marinum</name>
    <dbReference type="NCBI Taxonomy" id="348610"/>
    <lineage>
        <taxon>Archaea</taxon>
        <taxon>Methanobacteriati</taxon>
        <taxon>Methanobacteriota</taxon>
        <taxon>Stenosarchaea group</taxon>
        <taxon>Methanomicrobia</taxon>
        <taxon>Methanomicrobiales</taxon>
        <taxon>Methanomicrobiaceae</taxon>
        <taxon>Methanogenium</taxon>
    </lineage>
</organism>
<dbReference type="Gene3D" id="3.30.565.10">
    <property type="entry name" value="Histidine kinase-like ATPase, C-terminal domain"/>
    <property type="match status" value="1"/>
</dbReference>
<dbReference type="PROSITE" id="PS50110">
    <property type="entry name" value="RESPONSE_REGULATORY"/>
    <property type="match status" value="1"/>
</dbReference>
<feature type="domain" description="PAS" evidence="10">
    <location>
        <begin position="149"/>
        <end position="215"/>
    </location>
</feature>
<keyword evidence="3 6" id="KW-0597">Phosphoprotein</keyword>
<feature type="modified residue" description="4-aspartylphosphate" evidence="6">
    <location>
        <position position="47"/>
    </location>
</feature>
<dbReference type="SMART" id="SM00086">
    <property type="entry name" value="PAC"/>
    <property type="match status" value="1"/>
</dbReference>
<dbReference type="PROSITE" id="PS50112">
    <property type="entry name" value="PAS"/>
    <property type="match status" value="2"/>
</dbReference>
<dbReference type="RefSeq" id="WP_274924582.1">
    <property type="nucleotide sequence ID" value="NZ_JAKELO010000002.1"/>
</dbReference>
<gene>
    <name evidence="12" type="ORF">L0665_04870</name>
</gene>
<dbReference type="Gene3D" id="3.40.50.2300">
    <property type="match status" value="1"/>
</dbReference>
<dbReference type="InterPro" id="IPR036890">
    <property type="entry name" value="HATPase_C_sf"/>
</dbReference>
<evidence type="ECO:0000256" key="1">
    <source>
        <dbReference type="ARBA" id="ARBA00000085"/>
    </source>
</evidence>